<keyword evidence="1" id="KW-0812">Transmembrane</keyword>
<evidence type="ECO:0000256" key="1">
    <source>
        <dbReference type="SAM" id="Phobius"/>
    </source>
</evidence>
<name>A0A645GEX0_9ZZZZ</name>
<accession>A0A645GEX0</accession>
<sequence length="78" mass="9451">MDFIALELRRIIRFHCFGLGHFLLVYLADIGLRVQRRLHIDLFFFVCVILALDPVAHFLKRLYHQHDRNGNNRQYKKE</sequence>
<organism evidence="2">
    <name type="scientific">bioreactor metagenome</name>
    <dbReference type="NCBI Taxonomy" id="1076179"/>
    <lineage>
        <taxon>unclassified sequences</taxon>
        <taxon>metagenomes</taxon>
        <taxon>ecological metagenomes</taxon>
    </lineage>
</organism>
<reference evidence="2" key="1">
    <citation type="submission" date="2019-08" db="EMBL/GenBank/DDBJ databases">
        <authorList>
            <person name="Kucharzyk K."/>
            <person name="Murdoch R.W."/>
            <person name="Higgins S."/>
            <person name="Loffler F."/>
        </authorList>
    </citation>
    <scope>NUCLEOTIDE SEQUENCE</scope>
</reference>
<keyword evidence="1" id="KW-0472">Membrane</keyword>
<proteinExistence type="predicted"/>
<protein>
    <submittedName>
        <fullName evidence="2">Uncharacterized protein</fullName>
    </submittedName>
</protein>
<feature type="transmembrane region" description="Helical" evidence="1">
    <location>
        <begin position="38"/>
        <end position="59"/>
    </location>
</feature>
<keyword evidence="1" id="KW-1133">Transmembrane helix</keyword>
<comment type="caution">
    <text evidence="2">The sequence shown here is derived from an EMBL/GenBank/DDBJ whole genome shotgun (WGS) entry which is preliminary data.</text>
</comment>
<evidence type="ECO:0000313" key="2">
    <source>
        <dbReference type="EMBL" id="MPN25448.1"/>
    </source>
</evidence>
<dbReference type="EMBL" id="VSSQ01074627">
    <property type="protein sequence ID" value="MPN25448.1"/>
    <property type="molecule type" value="Genomic_DNA"/>
</dbReference>
<gene>
    <name evidence="2" type="ORF">SDC9_172857</name>
</gene>
<dbReference type="AlphaFoldDB" id="A0A645GEX0"/>
<feature type="transmembrane region" description="Helical" evidence="1">
    <location>
        <begin position="12"/>
        <end position="32"/>
    </location>
</feature>